<sequence>MRAAMAKMGRPKSENAKKKTLSIRVEDALYERICTYAEQHQLTVTEVVLQGLDKVLSDFE</sequence>
<dbReference type="HOGENOM" id="CLU_198307_1_0_9"/>
<evidence type="ECO:0000313" key="2">
    <source>
        <dbReference type="Proteomes" id="UP000005945"/>
    </source>
</evidence>
<reference evidence="1 2" key="1">
    <citation type="submission" date="2007-09" db="EMBL/GenBank/DDBJ databases">
        <title>Draft genome sequence of Faecalibacterium prausnitzii M21/2.</title>
        <authorList>
            <person name="Sudarsanam P."/>
            <person name="Ley R."/>
            <person name="Guruge J."/>
            <person name="Turnbaugh P.J."/>
            <person name="Mahowald M."/>
            <person name="Liep D."/>
            <person name="Gordon J."/>
        </authorList>
    </citation>
    <scope>NUCLEOTIDE SEQUENCE [LARGE SCALE GENOMIC DNA]</scope>
    <source>
        <strain evidence="1 2">M21/2</strain>
    </source>
</reference>
<evidence type="ECO:0008006" key="3">
    <source>
        <dbReference type="Google" id="ProtNLM"/>
    </source>
</evidence>
<gene>
    <name evidence="1" type="ORF">FAEPRAM212_02176</name>
</gene>
<reference evidence="1 2" key="2">
    <citation type="submission" date="2007-09" db="EMBL/GenBank/DDBJ databases">
        <authorList>
            <person name="Fulton L."/>
            <person name="Clifton S."/>
            <person name="Fulton B."/>
            <person name="Xu J."/>
            <person name="Minx P."/>
            <person name="Pepin K.H."/>
            <person name="Johnson M."/>
            <person name="Thiruvilangam P."/>
            <person name="Bhonagiri V."/>
            <person name="Nash W.E."/>
            <person name="Mardis E.R."/>
            <person name="Wilson R.K."/>
        </authorList>
    </citation>
    <scope>NUCLEOTIDE SEQUENCE [LARGE SCALE GENOMIC DNA]</scope>
    <source>
        <strain evidence="1 2">M21/2</strain>
    </source>
</reference>
<organism evidence="1 2">
    <name type="scientific">Faecalibacterium prausnitzii M21/2</name>
    <dbReference type="NCBI Taxonomy" id="411485"/>
    <lineage>
        <taxon>Bacteria</taxon>
        <taxon>Bacillati</taxon>
        <taxon>Bacillota</taxon>
        <taxon>Clostridia</taxon>
        <taxon>Eubacteriales</taxon>
        <taxon>Oscillospiraceae</taxon>
        <taxon>Faecalibacterium</taxon>
    </lineage>
</organism>
<evidence type="ECO:0000313" key="1">
    <source>
        <dbReference type="EMBL" id="EDP20850.1"/>
    </source>
</evidence>
<protein>
    <recommendedName>
        <fullName evidence="3">CopG family transcriptional regulator</fullName>
    </recommendedName>
</protein>
<proteinExistence type="predicted"/>
<name>A8SDB8_9FIRM</name>
<dbReference type="EMBL" id="ABED02000028">
    <property type="protein sequence ID" value="EDP20850.1"/>
    <property type="molecule type" value="Genomic_DNA"/>
</dbReference>
<dbReference type="AlphaFoldDB" id="A8SDB8"/>
<comment type="caution">
    <text evidence="1">The sequence shown here is derived from an EMBL/GenBank/DDBJ whole genome shotgun (WGS) entry which is preliminary data.</text>
</comment>
<dbReference type="Proteomes" id="UP000005945">
    <property type="component" value="Unassembled WGS sequence"/>
</dbReference>
<accession>A8SDB8</accession>